<feature type="region of interest" description="Disordered" evidence="3">
    <location>
        <begin position="615"/>
        <end position="670"/>
    </location>
</feature>
<dbReference type="SUPFAM" id="SSF81901">
    <property type="entry name" value="HCP-like"/>
    <property type="match status" value="1"/>
</dbReference>
<dbReference type="Gene3D" id="1.10.101.10">
    <property type="entry name" value="PGBD-like superfamily/PGBD"/>
    <property type="match status" value="1"/>
</dbReference>
<dbReference type="Gene3D" id="1.25.40.10">
    <property type="entry name" value="Tetratricopeptide repeat domain"/>
    <property type="match status" value="1"/>
</dbReference>
<feature type="region of interest" description="Disordered" evidence="3">
    <location>
        <begin position="823"/>
        <end position="860"/>
    </location>
</feature>
<accession>A0A1K2I1X7</accession>
<dbReference type="Pfam" id="PF01471">
    <property type="entry name" value="PG_binding_1"/>
    <property type="match status" value="1"/>
</dbReference>
<sequence length="1204" mass="127326">MARAFSETSPNSPGPGAEQDGWQALRGELLALLDQVEGQVARNGRGAPAQQPPIAQRMRDLRQALPEAALRLPEAPRMPEPAARQPAPRIPQGPASPAAEAADGLRAAIQQIRARHMQQAQPAAAQPQMTASPARQQASPQPRQSYQAPEQPRLDAMAEAVNAFSSRLERLEAEIRTQARNGGNVREVAEQMAQLTQVVELLAGAVGESGQVRRLEAQISGLAHVFSQAPQIDFSALTRRLDDLSGSVSHLADMQIAAADRADAVGRPDAGLVETMGAIEASLRNIYDRIDALERGSSQPSPELERLTGELALVAAALQAGPPEPERLIAMVEGLSERIGGFEARDWSIAGLKDDILSLRETILDSTAPRFATLESRLSTIDDRLDSGFAADRDDTALSQIEAQVRQLVHRMDQTGEQLTGLARLYSEPEPRQELPDFEAIADMIAMRAETVGVEAQAQTAEALRRIESRIAELAAIPEPGETDSDLAGVQRGIEAVNARLERMEQALLARPPEPRAAPSTRSIADRFAELETSVGSDADEMIGAAAVLNRADDMPMPRAAAPRADTMPMDPAAERPLVDRSFADPVRTALATNGASPRRQHPGLDQAVAPAATPELRSGPTAPLQPASPHFDPATVERPPAPRSSFSASEADFGGAQRPAATAAAAPMPASAATTSTFIAAARRAAHRQNEARVAEAQSSSSLIGRALARFQSGDAEPVPAARAEPRVLAGDKPVREEKPARPSLFAKVRSAADREGVAAPDVAMAAAAEPHGERHGAAPEDDVEPAESFLTRHRRPILLAVAVIALSFLTLNLVGQRLSAPRAPEAPTPTALDQPAAQQGDVSTAPRQIPRIDSLATGSIDPAASRGFARTPVPSELPLAFAPAAPAPNAAAAASTALATVQAASFQPVPEVPQPTALFDLPDEAVGPLALREAAASGDARAQFEVAAILTEGRVVPEDLEAAATWYTRAAMQGFAPAQYRLGSLYEQGRGVTKDPEQARLWYQRAADAGNRMSMHNLAAVYAGGDLGKQDFAAAAQWFEKAARLGLADSQFNLGMLYARGLGVPQDFAQSYAWFTRAARHGDGDAAKARDDVARSLDAATVTRLAAEAEAWTAEPFDLAANFAPIGTWSRDFDPGLPVENRDVVRSVQAALVRLGFDVGTPDGVPGPRTAEAIKAFERATGMSESGGINPRLLAVLGSQPV</sequence>
<dbReference type="InterPro" id="IPR051726">
    <property type="entry name" value="Chitin_Synth_Reg"/>
</dbReference>
<evidence type="ECO:0000259" key="4">
    <source>
        <dbReference type="Pfam" id="PF01471"/>
    </source>
</evidence>
<proteinExistence type="predicted"/>
<feature type="compositionally biased region" description="Polar residues" evidence="3">
    <location>
        <begin position="838"/>
        <end position="848"/>
    </location>
</feature>
<dbReference type="EMBL" id="FPKU01000003">
    <property type="protein sequence ID" value="SFZ86255.1"/>
    <property type="molecule type" value="Genomic_DNA"/>
</dbReference>
<dbReference type="InterPro" id="IPR002477">
    <property type="entry name" value="Peptidoglycan-bd-like"/>
</dbReference>
<dbReference type="RefSeq" id="WP_072345695.1">
    <property type="nucleotide sequence ID" value="NZ_FPKU01000003.1"/>
</dbReference>
<feature type="compositionally biased region" description="Low complexity" evidence="3">
    <location>
        <begin position="660"/>
        <end position="670"/>
    </location>
</feature>
<feature type="region of interest" description="Disordered" evidence="3">
    <location>
        <begin position="1"/>
        <end position="25"/>
    </location>
</feature>
<dbReference type="Pfam" id="PF08238">
    <property type="entry name" value="Sel1"/>
    <property type="match status" value="4"/>
</dbReference>
<feature type="region of interest" description="Disordered" evidence="3">
    <location>
        <begin position="41"/>
        <end position="151"/>
    </location>
</feature>
<keyword evidence="2" id="KW-0175">Coiled coil</keyword>
<evidence type="ECO:0000256" key="1">
    <source>
        <dbReference type="ARBA" id="ARBA00022737"/>
    </source>
</evidence>
<feature type="compositionally biased region" description="Low complexity" evidence="3">
    <location>
        <begin position="118"/>
        <end position="149"/>
    </location>
</feature>
<feature type="coiled-coil region" evidence="2">
    <location>
        <begin position="154"/>
        <end position="181"/>
    </location>
</feature>
<dbReference type="SMART" id="SM00671">
    <property type="entry name" value="SEL1"/>
    <property type="match status" value="4"/>
</dbReference>
<feature type="domain" description="Peptidoglycan binding-like" evidence="4">
    <location>
        <begin position="1145"/>
        <end position="1199"/>
    </location>
</feature>
<dbReference type="OrthoDB" id="5295703at2"/>
<dbReference type="InterPro" id="IPR006597">
    <property type="entry name" value="Sel1-like"/>
</dbReference>
<evidence type="ECO:0000313" key="5">
    <source>
        <dbReference type="EMBL" id="SFZ86255.1"/>
    </source>
</evidence>
<dbReference type="Proteomes" id="UP000183447">
    <property type="component" value="Unassembled WGS sequence"/>
</dbReference>
<keyword evidence="6" id="KW-1185">Reference proteome</keyword>
<feature type="compositionally biased region" description="Polar residues" evidence="3">
    <location>
        <begin position="1"/>
        <end position="11"/>
    </location>
</feature>
<evidence type="ECO:0000313" key="6">
    <source>
        <dbReference type="Proteomes" id="UP000183447"/>
    </source>
</evidence>
<dbReference type="SUPFAM" id="SSF47090">
    <property type="entry name" value="PGBD-like"/>
    <property type="match status" value="1"/>
</dbReference>
<dbReference type="InterPro" id="IPR011990">
    <property type="entry name" value="TPR-like_helical_dom_sf"/>
</dbReference>
<reference evidence="5 6" key="1">
    <citation type="submission" date="2016-11" db="EMBL/GenBank/DDBJ databases">
        <authorList>
            <person name="Jaros S."/>
            <person name="Januszkiewicz K."/>
            <person name="Wedrychowicz H."/>
        </authorList>
    </citation>
    <scope>NUCLEOTIDE SEQUENCE [LARGE SCALE GENOMIC DNA]</scope>
    <source>
        <strain evidence="5 6">ATCC 23634</strain>
    </source>
</reference>
<dbReference type="InterPro" id="IPR036365">
    <property type="entry name" value="PGBD-like_sf"/>
</dbReference>
<evidence type="ECO:0000256" key="3">
    <source>
        <dbReference type="SAM" id="MobiDB-lite"/>
    </source>
</evidence>
<feature type="compositionally biased region" description="Low complexity" evidence="3">
    <location>
        <begin position="823"/>
        <end position="833"/>
    </location>
</feature>
<evidence type="ECO:0000256" key="2">
    <source>
        <dbReference type="SAM" id="Coils"/>
    </source>
</evidence>
<dbReference type="InterPro" id="IPR036366">
    <property type="entry name" value="PGBDSf"/>
</dbReference>
<dbReference type="AlphaFoldDB" id="A0A1K2I1X7"/>
<feature type="region of interest" description="Disordered" evidence="3">
    <location>
        <begin position="769"/>
        <end position="789"/>
    </location>
</feature>
<dbReference type="PANTHER" id="PTHR46430">
    <property type="entry name" value="PROTEIN SKT5-RELATED"/>
    <property type="match status" value="1"/>
</dbReference>
<name>A0A1K2I1X7_9HYPH</name>
<dbReference type="STRING" id="665118.SAMN02983003_3433"/>
<feature type="compositionally biased region" description="Low complexity" evidence="3">
    <location>
        <begin position="63"/>
        <end position="95"/>
    </location>
</feature>
<gene>
    <name evidence="5" type="ORF">SAMN02983003_3433</name>
</gene>
<protein>
    <submittedName>
        <fullName evidence="5">Sel1 repeat-containing protein</fullName>
    </submittedName>
</protein>
<keyword evidence="1" id="KW-0677">Repeat</keyword>
<organism evidence="5 6">
    <name type="scientific">Devosia enhydra</name>
    <dbReference type="NCBI Taxonomy" id="665118"/>
    <lineage>
        <taxon>Bacteria</taxon>
        <taxon>Pseudomonadati</taxon>
        <taxon>Pseudomonadota</taxon>
        <taxon>Alphaproteobacteria</taxon>
        <taxon>Hyphomicrobiales</taxon>
        <taxon>Devosiaceae</taxon>
        <taxon>Devosia</taxon>
    </lineage>
</organism>